<name>A0ABW3NQ98_9FLAO</name>
<dbReference type="CDD" id="cd06223">
    <property type="entry name" value="PRTases_typeI"/>
    <property type="match status" value="1"/>
</dbReference>
<keyword evidence="2" id="KW-0328">Glycosyltransferase</keyword>
<comment type="caution">
    <text evidence="2">The sequence shown here is derived from an EMBL/GenBank/DDBJ whole genome shotgun (WGS) entry which is preliminary data.</text>
</comment>
<dbReference type="Pfam" id="PF00156">
    <property type="entry name" value="Pribosyltran"/>
    <property type="match status" value="1"/>
</dbReference>
<sequence length="208" mass="22767">MFENRKQAGKQLAEALSKYKGKDAVVLAIPRGGLPLGAIIAKSLHAPLDVVLTKKIGHPGNKEYAIGAVSLEDIYLTGRGEASQEYIEKETERIRELLKTRDEHYHGKFRAKDLKGKVVIITDDGIATGSTILATVEFAAAKTPAAIVVAVPVAPPDSIENLWSNKNVDDVICLQTPYNFYAVGQFYKDFQAVSDEEAIRILEEANKD</sequence>
<evidence type="ECO:0000313" key="3">
    <source>
        <dbReference type="Proteomes" id="UP001597131"/>
    </source>
</evidence>
<keyword evidence="3" id="KW-1185">Reference proteome</keyword>
<accession>A0ABW3NQ98</accession>
<evidence type="ECO:0000259" key="1">
    <source>
        <dbReference type="Pfam" id="PF00156"/>
    </source>
</evidence>
<dbReference type="Proteomes" id="UP001597131">
    <property type="component" value="Unassembled WGS sequence"/>
</dbReference>
<feature type="domain" description="Phosphoribosyltransferase" evidence="1">
    <location>
        <begin position="5"/>
        <end position="162"/>
    </location>
</feature>
<dbReference type="RefSeq" id="WP_380743088.1">
    <property type="nucleotide sequence ID" value="NZ_JBHTLI010000001.1"/>
</dbReference>
<proteinExistence type="predicted"/>
<dbReference type="Gene3D" id="3.30.1310.20">
    <property type="entry name" value="PRTase-like"/>
    <property type="match status" value="1"/>
</dbReference>
<dbReference type="InterPro" id="IPR029057">
    <property type="entry name" value="PRTase-like"/>
</dbReference>
<dbReference type="EMBL" id="JBHTLI010000001">
    <property type="protein sequence ID" value="MFD1094869.1"/>
    <property type="molecule type" value="Genomic_DNA"/>
</dbReference>
<gene>
    <name evidence="2" type="ORF">ACFQ3Q_03830</name>
</gene>
<evidence type="ECO:0000313" key="2">
    <source>
        <dbReference type="EMBL" id="MFD1094869.1"/>
    </source>
</evidence>
<reference evidence="3" key="1">
    <citation type="journal article" date="2019" name="Int. J. Syst. Evol. Microbiol.">
        <title>The Global Catalogue of Microorganisms (GCM) 10K type strain sequencing project: providing services to taxonomists for standard genome sequencing and annotation.</title>
        <authorList>
            <consortium name="The Broad Institute Genomics Platform"/>
            <consortium name="The Broad Institute Genome Sequencing Center for Infectious Disease"/>
            <person name="Wu L."/>
            <person name="Ma J."/>
        </authorList>
    </citation>
    <scope>NUCLEOTIDE SEQUENCE [LARGE SCALE GENOMIC DNA]</scope>
    <source>
        <strain evidence="3">CCUG 64793</strain>
    </source>
</reference>
<protein>
    <submittedName>
        <fullName evidence="2">Phosphoribosyltransferase</fullName>
    </submittedName>
</protein>
<keyword evidence="2" id="KW-0808">Transferase</keyword>
<dbReference type="Gene3D" id="3.40.50.2020">
    <property type="match status" value="1"/>
</dbReference>
<dbReference type="SUPFAM" id="SSF53271">
    <property type="entry name" value="PRTase-like"/>
    <property type="match status" value="1"/>
</dbReference>
<dbReference type="InterPro" id="IPR000836">
    <property type="entry name" value="PRTase_dom"/>
</dbReference>
<organism evidence="2 3">
    <name type="scientific">Salegentibacter chungangensis</name>
    <dbReference type="NCBI Taxonomy" id="1335724"/>
    <lineage>
        <taxon>Bacteria</taxon>
        <taxon>Pseudomonadati</taxon>
        <taxon>Bacteroidota</taxon>
        <taxon>Flavobacteriia</taxon>
        <taxon>Flavobacteriales</taxon>
        <taxon>Flavobacteriaceae</taxon>
        <taxon>Salegentibacter</taxon>
    </lineage>
</organism>
<dbReference type="GO" id="GO:0016757">
    <property type="term" value="F:glycosyltransferase activity"/>
    <property type="evidence" value="ECO:0007669"/>
    <property type="project" value="UniProtKB-KW"/>
</dbReference>